<evidence type="ECO:0000313" key="4">
    <source>
        <dbReference type="Proteomes" id="UP000824139"/>
    </source>
</evidence>
<feature type="compositionally biased region" description="Basic and acidic residues" evidence="1">
    <location>
        <begin position="352"/>
        <end position="361"/>
    </location>
</feature>
<reference evidence="3" key="1">
    <citation type="submission" date="2020-10" db="EMBL/GenBank/DDBJ databases">
        <authorList>
            <person name="Gilroy R."/>
        </authorList>
    </citation>
    <scope>NUCLEOTIDE SEQUENCE</scope>
    <source>
        <strain evidence="3">CHK152-2994</strain>
    </source>
</reference>
<evidence type="ECO:0000256" key="2">
    <source>
        <dbReference type="SAM" id="SignalP"/>
    </source>
</evidence>
<keyword evidence="2" id="KW-0732">Signal</keyword>
<dbReference type="EMBL" id="DVJO01000104">
    <property type="protein sequence ID" value="HIS82928.1"/>
    <property type="molecule type" value="Genomic_DNA"/>
</dbReference>
<proteinExistence type="predicted"/>
<feature type="signal peptide" evidence="2">
    <location>
        <begin position="1"/>
        <end position="20"/>
    </location>
</feature>
<dbReference type="Proteomes" id="UP000824139">
    <property type="component" value="Unassembled WGS sequence"/>
</dbReference>
<protein>
    <submittedName>
        <fullName evidence="3">Uncharacterized protein</fullName>
    </submittedName>
</protein>
<organism evidence="3 4">
    <name type="scientific">Candidatus Scatenecus faecavium</name>
    <dbReference type="NCBI Taxonomy" id="2840915"/>
    <lineage>
        <taxon>Bacteria</taxon>
        <taxon>Candidatus Scatenecus</taxon>
    </lineage>
</organism>
<reference evidence="3" key="2">
    <citation type="journal article" date="2021" name="PeerJ">
        <title>Extensive microbial diversity within the chicken gut microbiome revealed by metagenomics and culture.</title>
        <authorList>
            <person name="Gilroy R."/>
            <person name="Ravi A."/>
            <person name="Getino M."/>
            <person name="Pursley I."/>
            <person name="Horton D.L."/>
            <person name="Alikhan N.F."/>
            <person name="Baker D."/>
            <person name="Gharbi K."/>
            <person name="Hall N."/>
            <person name="Watson M."/>
            <person name="Adriaenssens E.M."/>
            <person name="Foster-Nyarko E."/>
            <person name="Jarju S."/>
            <person name="Secka A."/>
            <person name="Antonio M."/>
            <person name="Oren A."/>
            <person name="Chaudhuri R.R."/>
            <person name="La Ragione R."/>
            <person name="Hildebrand F."/>
            <person name="Pallen M.J."/>
        </authorList>
    </citation>
    <scope>NUCLEOTIDE SEQUENCE</scope>
    <source>
        <strain evidence="3">CHK152-2994</strain>
    </source>
</reference>
<feature type="chain" id="PRO_5038778314" evidence="2">
    <location>
        <begin position="21"/>
        <end position="378"/>
    </location>
</feature>
<feature type="region of interest" description="Disordered" evidence="1">
    <location>
        <begin position="351"/>
        <end position="378"/>
    </location>
</feature>
<name>A0A9D1K4B1_9BACT</name>
<evidence type="ECO:0000313" key="3">
    <source>
        <dbReference type="EMBL" id="HIS82928.1"/>
    </source>
</evidence>
<evidence type="ECO:0000256" key="1">
    <source>
        <dbReference type="SAM" id="MobiDB-lite"/>
    </source>
</evidence>
<sequence>MKKILAALAITLLCATTASAFGFGKKSLNSEFVLVPTLKSETAQQNRAWVGTFQIVWNDLQNNIVKGPIKLVGDEKNVTVKELNKQRFKADMLSENTYYKTYGAISPELKQEIETGIKEKFNATSDILDMLDWTPAPDKYLVYTMLKKDFKFAAPFDKLEPSRFGKFRGKVDYFGINDESDKELDKTVNVLFYNSPDDFAVALETQGKDIVYLYRTDDNKTFDKLYSDMHIKKAGYMGWHDFKEKDQLRVPDVNLYKLQGYPELTGKQIEGTEMKISDALQTVDFKMNRKGVKLKSEAAIATMRCSLEPVEEVAPRYFYLDDTFVLFLQERDKKLPYFALRVYDLKLVNKTGKPETTKSEPDTEDEEVKTEPQTTETK</sequence>
<comment type="caution">
    <text evidence="3">The sequence shown here is derived from an EMBL/GenBank/DDBJ whole genome shotgun (WGS) entry which is preliminary data.</text>
</comment>
<accession>A0A9D1K4B1</accession>
<gene>
    <name evidence="3" type="ORF">IAD41_04905</name>
</gene>
<dbReference type="AlphaFoldDB" id="A0A9D1K4B1"/>